<accession>A0A645G970</accession>
<dbReference type="AlphaFoldDB" id="A0A645G970"/>
<reference evidence="1" key="1">
    <citation type="submission" date="2019-08" db="EMBL/GenBank/DDBJ databases">
        <authorList>
            <person name="Kucharzyk K."/>
            <person name="Murdoch R.W."/>
            <person name="Higgins S."/>
            <person name="Loffler F."/>
        </authorList>
    </citation>
    <scope>NUCLEOTIDE SEQUENCE</scope>
</reference>
<name>A0A645G970_9ZZZZ</name>
<gene>
    <name evidence="1" type="ORF">SDC9_169933</name>
</gene>
<proteinExistence type="predicted"/>
<protein>
    <submittedName>
        <fullName evidence="1">Uncharacterized protein</fullName>
    </submittedName>
</protein>
<organism evidence="1">
    <name type="scientific">bioreactor metagenome</name>
    <dbReference type="NCBI Taxonomy" id="1076179"/>
    <lineage>
        <taxon>unclassified sequences</taxon>
        <taxon>metagenomes</taxon>
        <taxon>ecological metagenomes</taxon>
    </lineage>
</organism>
<dbReference type="EMBL" id="VSSQ01070804">
    <property type="protein sequence ID" value="MPN22550.1"/>
    <property type="molecule type" value="Genomic_DNA"/>
</dbReference>
<evidence type="ECO:0000313" key="1">
    <source>
        <dbReference type="EMBL" id="MPN22550.1"/>
    </source>
</evidence>
<comment type="caution">
    <text evidence="1">The sequence shown here is derived from an EMBL/GenBank/DDBJ whole genome shotgun (WGS) entry which is preliminary data.</text>
</comment>
<sequence>MGLRVVDQLFDDVGDHRLVTLHLGNFEVIDVVDDTPVLGIDDVDSSVQLAFPNDRHVRSPVVAILVPLVPCERLFSGEPTVKRRPSERCFETMLAKLWQHFLLFLGGYY</sequence>